<proteinExistence type="predicted"/>
<sequence>MEAERRKERMKTMIDRYYRLNRVSVADDTSLFARELAEELGVGVLSLSTGTPCLTWAVPRKWVVKEAFIETLDGKRIADYAWHPLYLNSYSAPFSGILSREELMKHVSSHPVLEDRLIYLNRWQYHREHTQWGFSVPANVVKEMTDEAYRVHIDVSFEEGQLDVIDWILPGETEETIFFAAHTCHPGQVNDGIACMAVLVELFRHLQTLPRRKYTYRLIMGPEYFAAAAVLEHGRDVKNLRYGYYLDMVANLLPMSYSASFAGNSYADRITRSVLRNYEAGRLDAPYRSLYGNDEMFYDGPGFEIPTVCLARHPFPYYHTDWDDLAHCDFEGLEETFRILTDIVATFEADCVPVRTYEGPLYLSGYNLYIDPLKDPKGYNALQAIQIYMNGERSLLEIAEKADVSFSFVHEFYSELLKHGLAVEKPALIPEEAVS</sequence>
<dbReference type="EMBL" id="CP033433">
    <property type="protein sequence ID" value="AYQ73825.1"/>
    <property type="molecule type" value="Genomic_DNA"/>
</dbReference>
<protein>
    <submittedName>
        <fullName evidence="3">DUF4910 domain-containing protein</fullName>
    </submittedName>
</protein>
<dbReference type="InterPro" id="IPR032589">
    <property type="entry name" value="DUF4910"/>
</dbReference>
<dbReference type="KEGG" id="coh:EAV92_15310"/>
<name>A0A3G3JZY5_9BACL</name>
<dbReference type="Pfam" id="PF16254">
    <property type="entry name" value="DUF4910"/>
    <property type="match status" value="1"/>
</dbReference>
<evidence type="ECO:0000259" key="1">
    <source>
        <dbReference type="Pfam" id="PF09940"/>
    </source>
</evidence>
<dbReference type="Gene3D" id="3.50.30.90">
    <property type="match status" value="1"/>
</dbReference>
<evidence type="ECO:0000259" key="2">
    <source>
        <dbReference type="Pfam" id="PF16254"/>
    </source>
</evidence>
<dbReference type="AlphaFoldDB" id="A0A3G3JZY5"/>
<dbReference type="InterPro" id="IPR032610">
    <property type="entry name" value="DUF2172"/>
</dbReference>
<dbReference type="RefSeq" id="WP_123041909.1">
    <property type="nucleotide sequence ID" value="NZ_CP033433.1"/>
</dbReference>
<dbReference type="Proteomes" id="UP000269097">
    <property type="component" value="Chromosome"/>
</dbReference>
<organism evidence="3 4">
    <name type="scientific">Cohnella candidum</name>
    <dbReference type="NCBI Taxonomy" id="2674991"/>
    <lineage>
        <taxon>Bacteria</taxon>
        <taxon>Bacillati</taxon>
        <taxon>Bacillota</taxon>
        <taxon>Bacilli</taxon>
        <taxon>Bacillales</taxon>
        <taxon>Paenibacillaceae</taxon>
        <taxon>Cohnella</taxon>
    </lineage>
</organism>
<dbReference type="Pfam" id="PF09940">
    <property type="entry name" value="DUF2172"/>
    <property type="match status" value="1"/>
</dbReference>
<evidence type="ECO:0000313" key="4">
    <source>
        <dbReference type="Proteomes" id="UP000269097"/>
    </source>
</evidence>
<gene>
    <name evidence="3" type="ORF">EAV92_15310</name>
</gene>
<keyword evidence="4" id="KW-1185">Reference proteome</keyword>
<feature type="domain" description="DUF2172" evidence="1">
    <location>
        <begin position="61"/>
        <end position="154"/>
    </location>
</feature>
<accession>A0A3G3JZY5</accession>
<evidence type="ECO:0000313" key="3">
    <source>
        <dbReference type="EMBL" id="AYQ73825.1"/>
    </source>
</evidence>
<feature type="domain" description="DUF4910" evidence="2">
    <location>
        <begin position="13"/>
        <end position="349"/>
    </location>
</feature>
<reference evidence="3 4" key="1">
    <citation type="submission" date="2018-10" db="EMBL/GenBank/DDBJ databases">
        <title>Genome Sequence of Cohnella sp.</title>
        <authorList>
            <person name="Srinivasan S."/>
            <person name="Kim M.K."/>
        </authorList>
    </citation>
    <scope>NUCLEOTIDE SEQUENCE [LARGE SCALE GENOMIC DNA]</scope>
    <source>
        <strain evidence="3 4">18JY8-7</strain>
    </source>
</reference>
<dbReference type="SUPFAM" id="SSF53187">
    <property type="entry name" value="Zn-dependent exopeptidases"/>
    <property type="match status" value="1"/>
</dbReference>
<dbReference type="Gene3D" id="3.40.630.10">
    <property type="entry name" value="Zn peptidases"/>
    <property type="match status" value="1"/>
</dbReference>